<organism evidence="2 3">
    <name type="scientific">Branchiostoma lanceolatum</name>
    <name type="common">Common lancelet</name>
    <name type="synonym">Amphioxus lanceolatum</name>
    <dbReference type="NCBI Taxonomy" id="7740"/>
    <lineage>
        <taxon>Eukaryota</taxon>
        <taxon>Metazoa</taxon>
        <taxon>Chordata</taxon>
        <taxon>Cephalochordata</taxon>
        <taxon>Leptocardii</taxon>
        <taxon>Amphioxiformes</taxon>
        <taxon>Branchiostomatidae</taxon>
        <taxon>Branchiostoma</taxon>
    </lineage>
</organism>
<dbReference type="Proteomes" id="UP000838412">
    <property type="component" value="Chromosome 3"/>
</dbReference>
<keyword evidence="3" id="KW-1185">Reference proteome</keyword>
<evidence type="ECO:0000313" key="2">
    <source>
        <dbReference type="EMBL" id="CAH1259346.1"/>
    </source>
</evidence>
<name>A0A8J9ZPK0_BRALA</name>
<gene>
    <name evidence="2" type="primary">Hypp2253</name>
    <name evidence="2" type="ORF">BLAG_LOCUS16679</name>
</gene>
<sequence length="84" mass="9541">MEAMNTTTATAFEQKAAASRYNLFYFGGGVLGFLILAAMLFWLYRRVTGQEQLYIPDIELLEPENPTATERCEQLDKKLKECGL</sequence>
<feature type="transmembrane region" description="Helical" evidence="1">
    <location>
        <begin position="23"/>
        <end position="44"/>
    </location>
</feature>
<keyword evidence="1" id="KW-1133">Transmembrane helix</keyword>
<evidence type="ECO:0000313" key="3">
    <source>
        <dbReference type="Proteomes" id="UP000838412"/>
    </source>
</evidence>
<accession>A0A8J9ZPK0</accession>
<dbReference type="EMBL" id="OV696688">
    <property type="protein sequence ID" value="CAH1259346.1"/>
    <property type="molecule type" value="Genomic_DNA"/>
</dbReference>
<proteinExistence type="predicted"/>
<dbReference type="AlphaFoldDB" id="A0A8J9ZPK0"/>
<protein>
    <submittedName>
        <fullName evidence="2">Hypp2253 protein</fullName>
    </submittedName>
</protein>
<reference evidence="2" key="1">
    <citation type="submission" date="2022-01" db="EMBL/GenBank/DDBJ databases">
        <authorList>
            <person name="Braso-Vives M."/>
        </authorList>
    </citation>
    <scope>NUCLEOTIDE SEQUENCE</scope>
</reference>
<keyword evidence="1" id="KW-0812">Transmembrane</keyword>
<evidence type="ECO:0000256" key="1">
    <source>
        <dbReference type="SAM" id="Phobius"/>
    </source>
</evidence>
<dbReference type="OrthoDB" id="10500384at2759"/>
<keyword evidence="1" id="KW-0472">Membrane</keyword>